<dbReference type="Proteomes" id="UP000011087">
    <property type="component" value="Unassembled WGS sequence"/>
</dbReference>
<keyword evidence="4" id="KW-1185">Reference proteome</keyword>
<protein>
    <recommendedName>
        <fullName evidence="1">Cupin-like domain-containing protein</fullName>
    </recommendedName>
</protein>
<dbReference type="OrthoDB" id="415358at2759"/>
<dbReference type="EMBL" id="JH992989">
    <property type="protein sequence ID" value="EKX47668.1"/>
    <property type="molecule type" value="Genomic_DNA"/>
</dbReference>
<reference evidence="2 4" key="1">
    <citation type="journal article" date="2012" name="Nature">
        <title>Algal genomes reveal evolutionary mosaicism and the fate of nucleomorphs.</title>
        <authorList>
            <consortium name="DOE Joint Genome Institute"/>
            <person name="Curtis B.A."/>
            <person name="Tanifuji G."/>
            <person name="Burki F."/>
            <person name="Gruber A."/>
            <person name="Irimia M."/>
            <person name="Maruyama S."/>
            <person name="Arias M.C."/>
            <person name="Ball S.G."/>
            <person name="Gile G.H."/>
            <person name="Hirakawa Y."/>
            <person name="Hopkins J.F."/>
            <person name="Kuo A."/>
            <person name="Rensing S.A."/>
            <person name="Schmutz J."/>
            <person name="Symeonidi A."/>
            <person name="Elias M."/>
            <person name="Eveleigh R.J."/>
            <person name="Herman E.K."/>
            <person name="Klute M.J."/>
            <person name="Nakayama T."/>
            <person name="Obornik M."/>
            <person name="Reyes-Prieto A."/>
            <person name="Armbrust E.V."/>
            <person name="Aves S.J."/>
            <person name="Beiko R.G."/>
            <person name="Coutinho P."/>
            <person name="Dacks J.B."/>
            <person name="Durnford D.G."/>
            <person name="Fast N.M."/>
            <person name="Green B.R."/>
            <person name="Grisdale C.J."/>
            <person name="Hempel F."/>
            <person name="Henrissat B."/>
            <person name="Hoppner M.P."/>
            <person name="Ishida K."/>
            <person name="Kim E."/>
            <person name="Koreny L."/>
            <person name="Kroth P.G."/>
            <person name="Liu Y."/>
            <person name="Malik S.B."/>
            <person name="Maier U.G."/>
            <person name="McRose D."/>
            <person name="Mock T."/>
            <person name="Neilson J.A."/>
            <person name="Onodera N.T."/>
            <person name="Poole A.M."/>
            <person name="Pritham E.J."/>
            <person name="Richards T.A."/>
            <person name="Rocap G."/>
            <person name="Roy S.W."/>
            <person name="Sarai C."/>
            <person name="Schaack S."/>
            <person name="Shirato S."/>
            <person name="Slamovits C.H."/>
            <person name="Spencer D.F."/>
            <person name="Suzuki S."/>
            <person name="Worden A.Z."/>
            <person name="Zauner S."/>
            <person name="Barry K."/>
            <person name="Bell C."/>
            <person name="Bharti A.K."/>
            <person name="Crow J.A."/>
            <person name="Grimwood J."/>
            <person name="Kramer R."/>
            <person name="Lindquist E."/>
            <person name="Lucas S."/>
            <person name="Salamov A."/>
            <person name="McFadden G.I."/>
            <person name="Lane C.E."/>
            <person name="Keeling P.J."/>
            <person name="Gray M.W."/>
            <person name="Grigoriev I.V."/>
            <person name="Archibald J.M."/>
        </authorList>
    </citation>
    <scope>NUCLEOTIDE SEQUENCE</scope>
    <source>
        <strain evidence="2 4">CCMP2712</strain>
    </source>
</reference>
<dbReference type="KEGG" id="gtt:GUITHDRAFT_106656"/>
<reference evidence="3" key="3">
    <citation type="submission" date="2016-03" db="UniProtKB">
        <authorList>
            <consortium name="EnsemblProtists"/>
        </authorList>
    </citation>
    <scope>IDENTIFICATION</scope>
</reference>
<proteinExistence type="predicted"/>
<dbReference type="PANTHER" id="PTHR12461:SF102">
    <property type="entry name" value="LYSINE-SPECIFIC DEMETHYLASE JMJ31"/>
    <property type="match status" value="1"/>
</dbReference>
<dbReference type="AlphaFoldDB" id="L1JGL7"/>
<dbReference type="EnsemblProtists" id="EKX47668">
    <property type="protein sequence ID" value="EKX47668"/>
    <property type="gene ID" value="GUITHDRAFT_106656"/>
</dbReference>
<gene>
    <name evidence="2" type="ORF">GUITHDRAFT_106656</name>
</gene>
<dbReference type="PaxDb" id="55529-EKX47668"/>
<evidence type="ECO:0000259" key="1">
    <source>
        <dbReference type="Pfam" id="PF13621"/>
    </source>
</evidence>
<dbReference type="Pfam" id="PF13621">
    <property type="entry name" value="Cupin_8"/>
    <property type="match status" value="1"/>
</dbReference>
<dbReference type="Gene3D" id="2.60.120.650">
    <property type="entry name" value="Cupin"/>
    <property type="match status" value="1"/>
</dbReference>
<feature type="domain" description="Cupin-like" evidence="1">
    <location>
        <begin position="14"/>
        <end position="232"/>
    </location>
</feature>
<evidence type="ECO:0000313" key="4">
    <source>
        <dbReference type="Proteomes" id="UP000011087"/>
    </source>
</evidence>
<accession>L1JGL7</accession>
<dbReference type="HOGENOM" id="CLU_1144390_0_0_1"/>
<dbReference type="GeneID" id="17304220"/>
<dbReference type="eggNOG" id="KOG2508">
    <property type="taxonomic scope" value="Eukaryota"/>
</dbReference>
<sequence length="243" mass="26659">MSKAVLELNSLERLEEMVSRSQPFVVRSEKTLMAWPACRKWVGGDGTLYLTERCGEVVVDVAVSDDLKFSGDVRHAQTVSIPFKSFLEHEGDPNVYLAQCPLSSSSADAPSGLAALLGDIKVPASLGGECGRLCSINLWMNRSRPVRSTLHYDAHNNLLCCLSGTKEVTLLPPDHQLCMGTLHSVYVTGCNHSTVLLDDETWQEMIAEGNYMKARIGAGDCLFLPEGWMHQVGVALPFEGMRM</sequence>
<dbReference type="STRING" id="905079.L1JGL7"/>
<organism evidence="2">
    <name type="scientific">Guillardia theta (strain CCMP2712)</name>
    <name type="common">Cryptophyte</name>
    <dbReference type="NCBI Taxonomy" id="905079"/>
    <lineage>
        <taxon>Eukaryota</taxon>
        <taxon>Cryptophyceae</taxon>
        <taxon>Pyrenomonadales</taxon>
        <taxon>Geminigeraceae</taxon>
        <taxon>Guillardia</taxon>
    </lineage>
</organism>
<name>L1JGL7_GUITC</name>
<dbReference type="SUPFAM" id="SSF51197">
    <property type="entry name" value="Clavaminate synthase-like"/>
    <property type="match status" value="1"/>
</dbReference>
<reference evidence="4" key="2">
    <citation type="submission" date="2012-11" db="EMBL/GenBank/DDBJ databases">
        <authorList>
            <person name="Kuo A."/>
            <person name="Curtis B.A."/>
            <person name="Tanifuji G."/>
            <person name="Burki F."/>
            <person name="Gruber A."/>
            <person name="Irimia M."/>
            <person name="Maruyama S."/>
            <person name="Arias M.C."/>
            <person name="Ball S.G."/>
            <person name="Gile G.H."/>
            <person name="Hirakawa Y."/>
            <person name="Hopkins J.F."/>
            <person name="Rensing S.A."/>
            <person name="Schmutz J."/>
            <person name="Symeonidi A."/>
            <person name="Elias M."/>
            <person name="Eveleigh R.J."/>
            <person name="Herman E.K."/>
            <person name="Klute M.J."/>
            <person name="Nakayama T."/>
            <person name="Obornik M."/>
            <person name="Reyes-Prieto A."/>
            <person name="Armbrust E.V."/>
            <person name="Aves S.J."/>
            <person name="Beiko R.G."/>
            <person name="Coutinho P."/>
            <person name="Dacks J.B."/>
            <person name="Durnford D.G."/>
            <person name="Fast N.M."/>
            <person name="Green B.R."/>
            <person name="Grisdale C."/>
            <person name="Hempe F."/>
            <person name="Henrissat B."/>
            <person name="Hoppner M.P."/>
            <person name="Ishida K.-I."/>
            <person name="Kim E."/>
            <person name="Koreny L."/>
            <person name="Kroth P.G."/>
            <person name="Liu Y."/>
            <person name="Malik S.-B."/>
            <person name="Maier U.G."/>
            <person name="McRose D."/>
            <person name="Mock T."/>
            <person name="Neilson J.A."/>
            <person name="Onodera N.T."/>
            <person name="Poole A.M."/>
            <person name="Pritham E.J."/>
            <person name="Richards T.A."/>
            <person name="Rocap G."/>
            <person name="Roy S.W."/>
            <person name="Sarai C."/>
            <person name="Schaack S."/>
            <person name="Shirato S."/>
            <person name="Slamovits C.H."/>
            <person name="Spencer D.F."/>
            <person name="Suzuki S."/>
            <person name="Worden A.Z."/>
            <person name="Zauner S."/>
            <person name="Barry K."/>
            <person name="Bell C."/>
            <person name="Bharti A.K."/>
            <person name="Crow J.A."/>
            <person name="Grimwood J."/>
            <person name="Kramer R."/>
            <person name="Lindquist E."/>
            <person name="Lucas S."/>
            <person name="Salamov A."/>
            <person name="McFadden G.I."/>
            <person name="Lane C.E."/>
            <person name="Keeling P.J."/>
            <person name="Gray M.W."/>
            <person name="Grigoriev I.V."/>
            <person name="Archibald J.M."/>
        </authorList>
    </citation>
    <scope>NUCLEOTIDE SEQUENCE</scope>
    <source>
        <strain evidence="4">CCMP2712</strain>
    </source>
</reference>
<dbReference type="PANTHER" id="PTHR12461">
    <property type="entry name" value="HYPOXIA-INDUCIBLE FACTOR 1 ALPHA INHIBITOR-RELATED"/>
    <property type="match status" value="1"/>
</dbReference>
<dbReference type="InterPro" id="IPR041667">
    <property type="entry name" value="Cupin_8"/>
</dbReference>
<evidence type="ECO:0000313" key="3">
    <source>
        <dbReference type="EnsemblProtists" id="EKX47668"/>
    </source>
</evidence>
<dbReference type="RefSeq" id="XP_005834648.1">
    <property type="nucleotide sequence ID" value="XM_005834591.1"/>
</dbReference>
<evidence type="ECO:0000313" key="2">
    <source>
        <dbReference type="EMBL" id="EKX47668.1"/>
    </source>
</evidence>